<name>A0A368Z2K0_9RHOB</name>
<organism evidence="2 3">
    <name type="scientific">Paracoccus lutimaris</name>
    <dbReference type="NCBI Taxonomy" id="1490030"/>
    <lineage>
        <taxon>Bacteria</taxon>
        <taxon>Pseudomonadati</taxon>
        <taxon>Pseudomonadota</taxon>
        <taxon>Alphaproteobacteria</taxon>
        <taxon>Rhodobacterales</taxon>
        <taxon>Paracoccaceae</taxon>
        <taxon>Paracoccus</taxon>
    </lineage>
</organism>
<dbReference type="Pfam" id="PF08885">
    <property type="entry name" value="GSCFA"/>
    <property type="match status" value="1"/>
</dbReference>
<evidence type="ECO:0000313" key="2">
    <source>
        <dbReference type="EMBL" id="RCW86675.1"/>
    </source>
</evidence>
<dbReference type="Proteomes" id="UP000253345">
    <property type="component" value="Unassembled WGS sequence"/>
</dbReference>
<protein>
    <submittedName>
        <fullName evidence="2">GSCFA family protein</fullName>
    </submittedName>
</protein>
<keyword evidence="3" id="KW-1185">Reference proteome</keyword>
<feature type="domain" description="GSCFA" evidence="1">
    <location>
        <begin position="39"/>
        <end position="308"/>
    </location>
</feature>
<dbReference type="InterPro" id="IPR014982">
    <property type="entry name" value="GSCFA"/>
</dbReference>
<comment type="caution">
    <text evidence="2">The sequence shown here is derived from an EMBL/GenBank/DDBJ whole genome shotgun (WGS) entry which is preliminary data.</text>
</comment>
<sequence>MHPYKHFPERAFWNRAVSNRHVSTLSELFDGMGPLARAQIATAGSCFAQHIGRALRKRNLGYLDLEPAPSFLTPDEANRLGYELYTCRYGNIYTVRQLLQLFQEAHGTRQPLDGIWTTKGRHFDALRPGLQPDGFETEDEVRVLRDAHLAAVREMFARADIFVFTLGLTEAWESLEDGTVYPSAPGVIAGDYDPKRYGFVNFRYPEVYRDFETFLHLLRQCKPGVRVLLTVSPVPLAATASGDHVLVATTQSKATLRAVAGDLAAEHDDVFYFPSYEVITGQPTRHGFYAPDLRNVVQAGVDTVMQHFFAPEPEIAPPAPSAPAPPDVAAGYEYCEEALLGKLS</sequence>
<accession>A0A368Z2K0</accession>
<proteinExistence type="predicted"/>
<reference evidence="2 3" key="1">
    <citation type="submission" date="2018-07" db="EMBL/GenBank/DDBJ databases">
        <title>Genomic Encyclopedia of Type Strains, Phase III (KMG-III): the genomes of soil and plant-associated and newly described type strains.</title>
        <authorList>
            <person name="Whitman W."/>
        </authorList>
    </citation>
    <scope>NUCLEOTIDE SEQUENCE [LARGE SCALE GENOMIC DNA]</scope>
    <source>
        <strain evidence="2 3">CECT 8525</strain>
    </source>
</reference>
<gene>
    <name evidence="2" type="ORF">DFP89_10461</name>
</gene>
<evidence type="ECO:0000313" key="3">
    <source>
        <dbReference type="Proteomes" id="UP000253345"/>
    </source>
</evidence>
<dbReference type="EMBL" id="QPJL01000004">
    <property type="protein sequence ID" value="RCW86675.1"/>
    <property type="molecule type" value="Genomic_DNA"/>
</dbReference>
<evidence type="ECO:0000259" key="1">
    <source>
        <dbReference type="Pfam" id="PF08885"/>
    </source>
</evidence>
<dbReference type="AlphaFoldDB" id="A0A368Z2K0"/>